<name>A0ABN4BM94_9MOLU</name>
<protein>
    <submittedName>
        <fullName evidence="3">Uncharacterized protein</fullName>
    </submittedName>
</protein>
<dbReference type="Pfam" id="PF12506">
    <property type="entry name" value="DUF3713"/>
    <property type="match status" value="1"/>
</dbReference>
<feature type="region of interest" description="Disordered" evidence="2">
    <location>
        <begin position="834"/>
        <end position="853"/>
    </location>
</feature>
<evidence type="ECO:0000313" key="3">
    <source>
        <dbReference type="EMBL" id="AHC40081.1"/>
    </source>
</evidence>
<dbReference type="RefSeq" id="WP_024070849.1">
    <property type="nucleotide sequence ID" value="NC_023062.1"/>
</dbReference>
<feature type="compositionally biased region" description="Low complexity" evidence="2">
    <location>
        <begin position="802"/>
        <end position="813"/>
    </location>
</feature>
<accession>A0ABN4BM94</accession>
<feature type="compositionally biased region" description="Basic and acidic residues" evidence="2">
    <location>
        <begin position="527"/>
        <end position="550"/>
    </location>
</feature>
<evidence type="ECO:0000313" key="4">
    <source>
        <dbReference type="Proteomes" id="UP000018745"/>
    </source>
</evidence>
<gene>
    <name evidence="3" type="ORF">OVS_00205</name>
</gene>
<organism evidence="3 4">
    <name type="scientific">Mycoplasma ovis str. Michigan</name>
    <dbReference type="NCBI Taxonomy" id="1415773"/>
    <lineage>
        <taxon>Bacteria</taxon>
        <taxon>Bacillati</taxon>
        <taxon>Mycoplasmatota</taxon>
        <taxon>Mollicutes</taxon>
        <taxon>Mycoplasmataceae</taxon>
        <taxon>Mycoplasma</taxon>
    </lineage>
</organism>
<feature type="region of interest" description="Disordered" evidence="2">
    <location>
        <begin position="518"/>
        <end position="550"/>
    </location>
</feature>
<dbReference type="InterPro" id="IPR022186">
    <property type="entry name" value="DUF3713"/>
</dbReference>
<evidence type="ECO:0000256" key="1">
    <source>
        <dbReference type="ARBA" id="ARBA00010828"/>
    </source>
</evidence>
<dbReference type="EMBL" id="CP006935">
    <property type="protein sequence ID" value="AHC40081.1"/>
    <property type="molecule type" value="Genomic_DNA"/>
</dbReference>
<comment type="similarity">
    <text evidence="1">Belongs to the MG307/MG309/MG338 family.</text>
</comment>
<reference evidence="3 4" key="1">
    <citation type="journal article" date="2014" name="Genome Announc.">
        <title>Complete Genome Sequence of Mycoplasma ovis Strain Michigan, a Hemoplasma of Sheep with Two Distinct 16S rRNA Genes.</title>
        <authorList>
            <person name="Deshuillers P.L."/>
            <person name="Santos A.P."/>
            <person name="do Nascimento N.C."/>
            <person name="Hampel J.A."/>
            <person name="Bergin I.L."/>
            <person name="Dyson M.C."/>
            <person name="Messick J.B."/>
        </authorList>
    </citation>
    <scope>NUCLEOTIDE SEQUENCE [LARGE SCALE GENOMIC DNA]</scope>
    <source>
        <strain evidence="3 4">Michigan</strain>
    </source>
</reference>
<evidence type="ECO:0000256" key="2">
    <source>
        <dbReference type="SAM" id="MobiDB-lite"/>
    </source>
</evidence>
<proteinExistence type="inferred from homology"/>
<sequence>MTPKWRKRLLWLLLPFFGGPTIGSVVASELTGNFGKINFKHSLKKEVSKFIKSLGGGDQEQGDFTPVKLVSELVKDPNSIPLLMRGFATQVAKHIVDGSLFKDKKHTQQKQHFSSYLKGVKAQAEGFIKQKRKDTKRVKRDWVSDEEKYLSALENFVLGKIDTRSIESYYNSQDHLFAPLKGPVPSNSFSFIGFLMSQWLKGVKAGTFIHHIFPYAETFQEETSKNYKDKFNNITLPNKPNFWFPDFEQKKLEEWKKVANGNGEEGKGEQKITIKWVSSKNTPQTNLVLKYLSQGNEDNTSNTTCKDKKPEDGPLKLFCISNGESGPSNGTNSVEFVVCNGQGKQKKIFWRDANGFNFLLAHSNGSKKKKEGPKENFEKSKQQMVDEFKEYIKKNFSYLLLQYYLFINQGGFKNGEKETIPCFCKEVIESLVKLWKLNGELTELNDNLKIWDIRKVNNDVLKMVDYSGEGSNYLYKLGTVDANPPEFLKEVSKKTNLETISNSVSEHLKKLGDYFDKKSEGAQNQGKKIEHAELKGKENHGSGDHKDDKYWSFEDTKNSKDHKECMKRQIAEFLLEKISTMDLLKKTLLLPFSFEKISDLTQQISTKGEKESPNPLSELEKTLTKNYNGFFNFSGEGARRKRRSAPAPQTSQNKLIDMLHKAIKEELSVSQLSHVSDTLLYKLSSAGTEPAKNGSDKFGAIKNLLTINNLSKRPLQEANTLERSQTRLLVTSLYLLEDSLKEYRELLKNIIKEQLFGGYAFSLSWNKFCTQSDDKNPIDPSNGEANGGGSGGKKSFWTPIASSATASTPDPSSNGKEWDTKTLDPRRCIKTPDRYSVSTIKKPANGSGGNGSTNSEIQLMGYKGSLTRNSQLQLPGDLYEKIISFLLKEGHINWTDITKQIDLIKSNRQLYSVIQQLSKINSSLGEIFKLPDYKNLKEDVDESKKVEMLEWYGLTERKELLKKFIKEKITTGVNDIQLTLASSSTTDSSNGTHDKKAFSGLMWNSSGDKKAHVFSTKDSDEGSAVVYLIQYSADDVQSTEKFAKFLKEKLTPDAVIKDIVKKAQDPGLQAKAINHYLMRGNYAGGKVYNLVSDDYYLKDQFSSIIL</sequence>
<feature type="region of interest" description="Disordered" evidence="2">
    <location>
        <begin position="802"/>
        <end position="823"/>
    </location>
</feature>
<dbReference type="Proteomes" id="UP000018745">
    <property type="component" value="Chromosome"/>
</dbReference>
<keyword evidence="4" id="KW-1185">Reference proteome</keyword>